<dbReference type="PANTHER" id="PTHR45766">
    <property type="entry name" value="DNA ANNEALING HELICASE AND ENDONUCLEASE ZRANB3 FAMILY MEMBER"/>
    <property type="match status" value="1"/>
</dbReference>
<keyword evidence="1" id="KW-0378">Hydrolase</keyword>
<organism evidence="3 4">
    <name type="scientific">Rathayibacter iranicus</name>
    <dbReference type="NCBI Taxonomy" id="59737"/>
    <lineage>
        <taxon>Bacteria</taxon>
        <taxon>Bacillati</taxon>
        <taxon>Actinomycetota</taxon>
        <taxon>Actinomycetes</taxon>
        <taxon>Micrococcales</taxon>
        <taxon>Microbacteriaceae</taxon>
        <taxon>Rathayibacter</taxon>
    </lineage>
</organism>
<dbReference type="Gene3D" id="3.40.50.300">
    <property type="entry name" value="P-loop containing nucleotide triphosphate hydrolases"/>
    <property type="match status" value="1"/>
</dbReference>
<dbReference type="SMART" id="SM00487">
    <property type="entry name" value="DEXDc"/>
    <property type="match status" value="1"/>
</dbReference>
<dbReference type="InterPro" id="IPR049730">
    <property type="entry name" value="SNF2/RAD54-like_C"/>
</dbReference>
<name>A0AAD2PTW2_9MICO</name>
<keyword evidence="3" id="KW-0347">Helicase</keyword>
<dbReference type="GO" id="GO:0005524">
    <property type="term" value="F:ATP binding"/>
    <property type="evidence" value="ECO:0007669"/>
    <property type="project" value="InterPro"/>
</dbReference>
<proteinExistence type="predicted"/>
<evidence type="ECO:0000313" key="4">
    <source>
        <dbReference type="Proteomes" id="UP000283946"/>
    </source>
</evidence>
<evidence type="ECO:0000313" key="3">
    <source>
        <dbReference type="EMBL" id="AZZ54992.1"/>
    </source>
</evidence>
<dbReference type="InterPro" id="IPR000330">
    <property type="entry name" value="SNF2_N"/>
</dbReference>
<dbReference type="Pfam" id="PF00271">
    <property type="entry name" value="Helicase_C"/>
    <property type="match status" value="1"/>
</dbReference>
<dbReference type="EMBL" id="CP028130">
    <property type="protein sequence ID" value="AZZ54992.1"/>
    <property type="molecule type" value="Genomic_DNA"/>
</dbReference>
<accession>A0AAD2PTW2</accession>
<protein>
    <submittedName>
        <fullName evidence="3">ATP-dependent helicase</fullName>
    </submittedName>
</protein>
<dbReference type="Proteomes" id="UP000283946">
    <property type="component" value="Chromosome"/>
</dbReference>
<feature type="domain" description="Helicase ATP-binding" evidence="2">
    <location>
        <begin position="233"/>
        <end position="394"/>
    </location>
</feature>
<dbReference type="AlphaFoldDB" id="A0AAD2PTW2"/>
<dbReference type="KEGG" id="ria:C7V51_03145"/>
<dbReference type="GO" id="GO:0031297">
    <property type="term" value="P:replication fork processing"/>
    <property type="evidence" value="ECO:0007669"/>
    <property type="project" value="TreeGrafter"/>
</dbReference>
<dbReference type="PANTHER" id="PTHR45766:SF6">
    <property type="entry name" value="SWI_SNF-RELATED MATRIX-ASSOCIATED ACTIN-DEPENDENT REGULATOR OF CHROMATIN SUBFAMILY A-LIKE PROTEIN 1"/>
    <property type="match status" value="1"/>
</dbReference>
<evidence type="ECO:0000256" key="1">
    <source>
        <dbReference type="ARBA" id="ARBA00022801"/>
    </source>
</evidence>
<dbReference type="InterPro" id="IPR014001">
    <property type="entry name" value="Helicase_ATP-bd"/>
</dbReference>
<keyword evidence="3" id="KW-0547">Nucleotide-binding</keyword>
<dbReference type="InterPro" id="IPR038718">
    <property type="entry name" value="SNF2-like_sf"/>
</dbReference>
<dbReference type="InterPro" id="IPR001650">
    <property type="entry name" value="Helicase_C-like"/>
</dbReference>
<keyword evidence="3" id="KW-0067">ATP-binding</keyword>
<dbReference type="SMART" id="SM00490">
    <property type="entry name" value="HELICc"/>
    <property type="match status" value="1"/>
</dbReference>
<dbReference type="GO" id="GO:0004386">
    <property type="term" value="F:helicase activity"/>
    <property type="evidence" value="ECO:0007669"/>
    <property type="project" value="UniProtKB-KW"/>
</dbReference>
<dbReference type="RefSeq" id="WP_104354179.1">
    <property type="nucleotide sequence ID" value="NZ_CP028130.1"/>
</dbReference>
<dbReference type="SUPFAM" id="SSF52540">
    <property type="entry name" value="P-loop containing nucleoside triphosphate hydrolases"/>
    <property type="match status" value="2"/>
</dbReference>
<dbReference type="PROSITE" id="PS51192">
    <property type="entry name" value="HELICASE_ATP_BIND_1"/>
    <property type="match status" value="1"/>
</dbReference>
<dbReference type="Gene3D" id="3.40.50.10810">
    <property type="entry name" value="Tandem AAA-ATPase domain"/>
    <property type="match status" value="1"/>
</dbReference>
<dbReference type="Pfam" id="PF00176">
    <property type="entry name" value="SNF2-rel_dom"/>
    <property type="match status" value="1"/>
</dbReference>
<sequence length="737" mass="80176">MTLFALTPAAVENQPTGYAELDGTIAYPRLRMTFTGFMRHHTQTRVTMLDWVRGLPGRAFDVKTKSWTVTGLGENPEQILVDAGVQVIYPTGDHPLAIVTSINQLVTPVAMLAPNRRTVWVRHRFLGFDLTRERVGVAATYDKKSGRLNMPVADVLDRGTVRRGVSFPENVIQRAIEVHNDSPAVPGAERLAATLGSAVTQADVPQEIRDAASIVGHLPAWFGVTLMGHQVPGTLAVAAGHTALCDSPGVGKTYSFIAAAAVLRSERTLVICPPVVLTNWGREIEMTGLATSEEIATFRAGRKEPTLDGKKVVVVADSLLANRPTVVDRIRAWAPTIAGYDEAHRAKTIGGKRSEAVLDLVTSVPGLRRVAITGTPMLAGPQDLVPILEFTGHLTSVFGGPSAFLNRYCRQDRYGTWHARKQHLPELLDLLRKHVWVRRTKERVLPDLPPVSRRAILLDVDLKPYRAAHAEIIETITKWVEEFHSTYKRLPSHVAVRPGQDEPVDEIVEYAQESLRFVSLLLQAAGLLKVPTAVERILEHVAVATVSGPNGNPVYLEPLVVWIHHKNVLDAITTALTEAKVPHGVIVGATSDKDKNLALDRYQAGQLPVLVCGITAAGVGITLTRGANSCFAELAWTPALIGQAIDRQHRIGQQNAITADFLIALGTIDEHVQRVLERKGEILTAAMGDSTGELNVMSETDSLVGPTDIVVELTIEAIQTFARANGLDYRRPSVSPG</sequence>
<evidence type="ECO:0000259" key="2">
    <source>
        <dbReference type="PROSITE" id="PS51192"/>
    </source>
</evidence>
<dbReference type="GO" id="GO:0016787">
    <property type="term" value="F:hydrolase activity"/>
    <property type="evidence" value="ECO:0007669"/>
    <property type="project" value="UniProtKB-KW"/>
</dbReference>
<gene>
    <name evidence="3" type="ORF">C7V51_03145</name>
</gene>
<dbReference type="GO" id="GO:0006281">
    <property type="term" value="P:DNA repair"/>
    <property type="evidence" value="ECO:0007669"/>
    <property type="project" value="TreeGrafter"/>
</dbReference>
<dbReference type="CDD" id="cd18793">
    <property type="entry name" value="SF2_C_SNF"/>
    <property type="match status" value="1"/>
</dbReference>
<dbReference type="InterPro" id="IPR027417">
    <property type="entry name" value="P-loop_NTPase"/>
</dbReference>
<reference evidence="3 4" key="1">
    <citation type="submission" date="2018-03" db="EMBL/GenBank/DDBJ databases">
        <title>Bacteriophage NCPPB3778 and a type I-E CRISPR drive the evolution of the US Biological Select Agent, Rathayibacter toxicus.</title>
        <authorList>
            <person name="Davis E.W.II."/>
            <person name="Tabima J.F."/>
            <person name="Weisberg A.J."/>
            <person name="Dantas Lopes L."/>
            <person name="Wiseman M.S."/>
            <person name="Wiseman M.S."/>
            <person name="Pupko T."/>
            <person name="Belcher M.S."/>
            <person name="Sechler A.J."/>
            <person name="Tancos M.A."/>
            <person name="Schroeder B.K."/>
            <person name="Murray T.D."/>
            <person name="Luster D.G."/>
            <person name="Schneider W.L."/>
            <person name="Rogers E."/>
            <person name="Andreote F.D."/>
            <person name="Grunwald N.J."/>
            <person name="Putnam M.L."/>
            <person name="Chang J.H."/>
        </authorList>
    </citation>
    <scope>NUCLEOTIDE SEQUENCE [LARGE SCALE GENOMIC DNA]</scope>
    <source>
        <strain evidence="3 4">NCCPB 2253</strain>
    </source>
</reference>